<evidence type="ECO:0008006" key="3">
    <source>
        <dbReference type="Google" id="ProtNLM"/>
    </source>
</evidence>
<protein>
    <recommendedName>
        <fullName evidence="3">EF-hand domain-containing protein</fullName>
    </recommendedName>
</protein>
<keyword evidence="2" id="KW-1185">Reference proteome</keyword>
<dbReference type="STRING" id="3088.A0A383VHG6"/>
<dbReference type="PANTHER" id="PTHR21847:SF1">
    <property type="entry name" value="EF-HAND CALCIUM-BINDING DOMAIN-CONTAINING PROTEIN 10"/>
    <property type="match status" value="1"/>
</dbReference>
<proteinExistence type="predicted"/>
<gene>
    <name evidence="1" type="ORF">BQ4739_LOCUS5450</name>
</gene>
<dbReference type="CDD" id="cd22976">
    <property type="entry name" value="DD_EFCAB10"/>
    <property type="match status" value="1"/>
</dbReference>
<dbReference type="Gene3D" id="1.20.890.10">
    <property type="entry name" value="cAMP-dependent protein kinase regulatory subunit, dimerization-anchoring domain"/>
    <property type="match status" value="1"/>
</dbReference>
<dbReference type="InterPro" id="IPR049760">
    <property type="entry name" value="DD_EFCAB10"/>
</dbReference>
<dbReference type="EMBL" id="FNXT01000521">
    <property type="protein sequence ID" value="SZX64978.1"/>
    <property type="molecule type" value="Genomic_DNA"/>
</dbReference>
<reference evidence="1 2" key="1">
    <citation type="submission" date="2016-10" db="EMBL/GenBank/DDBJ databases">
        <authorList>
            <person name="Cai Z."/>
        </authorList>
    </citation>
    <scope>NUCLEOTIDE SEQUENCE [LARGE SCALE GENOMIC DNA]</scope>
</reference>
<dbReference type="PANTHER" id="PTHR21847">
    <property type="entry name" value="EF-HAND CALCIUM-BINDING DOMAIN-CONTAINING PROTEIN 10"/>
    <property type="match status" value="1"/>
</dbReference>
<sequence>MEPQKLLFEDPKAKTQEYLEQHKLAELMEGLLAELMYNKPANPKQYIVMQLEKVKVAGTKPLLNKQDLDTMFGMFDVTNRGAVTEQQARNALKTVLGSRAPTAAAAADAPPDTVPLGRDDFVQLMDSALVAATPLCRGSADDASS</sequence>
<evidence type="ECO:0000313" key="1">
    <source>
        <dbReference type="EMBL" id="SZX64978.1"/>
    </source>
</evidence>
<evidence type="ECO:0000313" key="2">
    <source>
        <dbReference type="Proteomes" id="UP000256970"/>
    </source>
</evidence>
<dbReference type="Proteomes" id="UP000256970">
    <property type="component" value="Unassembled WGS sequence"/>
</dbReference>
<dbReference type="SUPFAM" id="SSF47391">
    <property type="entry name" value="Dimerization-anchoring domain of cAMP-dependent PK regulatory subunit"/>
    <property type="match status" value="1"/>
</dbReference>
<dbReference type="InterPro" id="IPR039879">
    <property type="entry name" value="EFC10"/>
</dbReference>
<name>A0A383VHG6_TETOB</name>
<accession>A0A383VHG6</accession>
<organism evidence="1 2">
    <name type="scientific">Tetradesmus obliquus</name>
    <name type="common">Green alga</name>
    <name type="synonym">Acutodesmus obliquus</name>
    <dbReference type="NCBI Taxonomy" id="3088"/>
    <lineage>
        <taxon>Eukaryota</taxon>
        <taxon>Viridiplantae</taxon>
        <taxon>Chlorophyta</taxon>
        <taxon>core chlorophytes</taxon>
        <taxon>Chlorophyceae</taxon>
        <taxon>CS clade</taxon>
        <taxon>Sphaeropleales</taxon>
        <taxon>Scenedesmaceae</taxon>
        <taxon>Tetradesmus</taxon>
    </lineage>
</organism>
<dbReference type="AlphaFoldDB" id="A0A383VHG6"/>